<sequence length="531" mass="58256">MIDIPEKRPHGDHPSVETGAAGHEFDSGSDIFFAAVALTRMPMVVADPNRPDHPIVFANQAFLEMTGYARDEVIGRNCRFLQGPETDPATRAQIREAITARRDIATEILNYRKDGSTFWNALFVSPVYNAAGDLVYFFGSQLDITRRRLAEESLHQAQKMEAIGQLTGGIAHDFNNLLQVILGYADSLATNLERPDADPGRMGRAVGNIREAAERASTLTQQLLAFARKQRLVGRTLNLNDLVSETKELAERTLGEAVTIETDLAPDLRACRIDRTQAEVALLNVLINARDAMPEGGRVTITTRNEESGRPDGTDRLVSVAVTDTGSGIPSDLLARVMDPFFTTKEEGKGTGLGLSMVYGFAKQSGGFAQIESVVGEGTTVRLSFPAIEEEGEPSREPPPVEERPGTETVLIVDDRADVGELARAILRDYGYGTLMARHGREALEILGDHPEIDLLFSDLIMPGGMDGLSLAREARRRHPALRILLTTGYAEASLERTGMGRPEFDILNKPYRRAELIRRVRATLDAPIRT</sequence>
<dbReference type="Pfam" id="PF00072">
    <property type="entry name" value="Response_reg"/>
    <property type="match status" value="1"/>
</dbReference>
<evidence type="ECO:0000256" key="4">
    <source>
        <dbReference type="PROSITE-ProRule" id="PRU00169"/>
    </source>
</evidence>
<evidence type="ECO:0000256" key="2">
    <source>
        <dbReference type="ARBA" id="ARBA00012438"/>
    </source>
</evidence>
<dbReference type="SMART" id="SM00387">
    <property type="entry name" value="HATPase_c"/>
    <property type="match status" value="1"/>
</dbReference>
<dbReference type="PROSITE" id="PS50109">
    <property type="entry name" value="HIS_KIN"/>
    <property type="match status" value="1"/>
</dbReference>
<feature type="domain" description="Response regulatory" evidence="7">
    <location>
        <begin position="409"/>
        <end position="525"/>
    </location>
</feature>
<feature type="modified residue" description="4-aspartylphosphate" evidence="4">
    <location>
        <position position="459"/>
    </location>
</feature>
<dbReference type="PRINTS" id="PR00344">
    <property type="entry name" value="BCTRLSENSOR"/>
</dbReference>
<dbReference type="InterPro" id="IPR004358">
    <property type="entry name" value="Sig_transdc_His_kin-like_C"/>
</dbReference>
<dbReference type="PANTHER" id="PTHR43065">
    <property type="entry name" value="SENSOR HISTIDINE KINASE"/>
    <property type="match status" value="1"/>
</dbReference>
<evidence type="ECO:0000259" key="8">
    <source>
        <dbReference type="PROSITE" id="PS50112"/>
    </source>
</evidence>
<proteinExistence type="predicted"/>
<dbReference type="PANTHER" id="PTHR43065:SF42">
    <property type="entry name" value="TWO-COMPONENT SENSOR PPRA"/>
    <property type="match status" value="1"/>
</dbReference>
<dbReference type="InterPro" id="IPR001789">
    <property type="entry name" value="Sig_transdc_resp-reg_receiver"/>
</dbReference>
<dbReference type="InterPro" id="IPR003661">
    <property type="entry name" value="HisK_dim/P_dom"/>
</dbReference>
<name>A0ABV1QIH8_9HYPH</name>
<feature type="compositionally biased region" description="Basic and acidic residues" evidence="5">
    <location>
        <begin position="1"/>
        <end position="15"/>
    </location>
</feature>
<feature type="domain" description="PAS" evidence="8">
    <location>
        <begin position="42"/>
        <end position="101"/>
    </location>
</feature>
<dbReference type="InterPro" id="IPR011006">
    <property type="entry name" value="CheY-like_superfamily"/>
</dbReference>
<dbReference type="InterPro" id="IPR000014">
    <property type="entry name" value="PAS"/>
</dbReference>
<evidence type="ECO:0000256" key="5">
    <source>
        <dbReference type="SAM" id="MobiDB-lite"/>
    </source>
</evidence>
<reference evidence="10 11" key="1">
    <citation type="submission" date="2024-06" db="EMBL/GenBank/DDBJ databases">
        <authorList>
            <person name="Campbell A.G."/>
        </authorList>
    </citation>
    <scope>NUCLEOTIDE SEQUENCE [LARGE SCALE GENOMIC DNA]</scope>
    <source>
        <strain evidence="10 11">EM12</strain>
    </source>
</reference>
<dbReference type="SMART" id="SM00086">
    <property type="entry name" value="PAC"/>
    <property type="match status" value="1"/>
</dbReference>
<evidence type="ECO:0000313" key="11">
    <source>
        <dbReference type="Proteomes" id="UP001480955"/>
    </source>
</evidence>
<dbReference type="PROSITE" id="PS50112">
    <property type="entry name" value="PAS"/>
    <property type="match status" value="1"/>
</dbReference>
<dbReference type="EMBL" id="JBELQE010000030">
    <property type="protein sequence ID" value="MER2249167.1"/>
    <property type="molecule type" value="Genomic_DNA"/>
</dbReference>
<organism evidence="10 11">
    <name type="scientific">Methylorubrum podarium</name>
    <dbReference type="NCBI Taxonomy" id="200476"/>
    <lineage>
        <taxon>Bacteria</taxon>
        <taxon>Pseudomonadati</taxon>
        <taxon>Pseudomonadota</taxon>
        <taxon>Alphaproteobacteria</taxon>
        <taxon>Hyphomicrobiales</taxon>
        <taxon>Methylobacteriaceae</taxon>
        <taxon>Methylorubrum</taxon>
    </lineage>
</organism>
<protein>
    <recommendedName>
        <fullName evidence="2">histidine kinase</fullName>
        <ecNumber evidence="2">2.7.13.3</ecNumber>
    </recommendedName>
</protein>
<dbReference type="EC" id="2.7.13.3" evidence="2"/>
<dbReference type="Gene3D" id="3.30.450.20">
    <property type="entry name" value="PAS domain"/>
    <property type="match status" value="1"/>
</dbReference>
<dbReference type="Proteomes" id="UP001480955">
    <property type="component" value="Unassembled WGS sequence"/>
</dbReference>
<dbReference type="Pfam" id="PF02518">
    <property type="entry name" value="HATPase_c"/>
    <property type="match status" value="1"/>
</dbReference>
<dbReference type="InterPro" id="IPR036097">
    <property type="entry name" value="HisK_dim/P_sf"/>
</dbReference>
<comment type="caution">
    <text evidence="10">The sequence shown here is derived from an EMBL/GenBank/DDBJ whole genome shotgun (WGS) entry which is preliminary data.</text>
</comment>
<dbReference type="NCBIfam" id="TIGR00229">
    <property type="entry name" value="sensory_box"/>
    <property type="match status" value="1"/>
</dbReference>
<dbReference type="PROSITE" id="PS50110">
    <property type="entry name" value="RESPONSE_REGULATORY"/>
    <property type="match status" value="1"/>
</dbReference>
<dbReference type="SMART" id="SM00091">
    <property type="entry name" value="PAS"/>
    <property type="match status" value="1"/>
</dbReference>
<gene>
    <name evidence="10" type="ORF">ABS772_04480</name>
</gene>
<feature type="domain" description="Histidine kinase" evidence="6">
    <location>
        <begin position="169"/>
        <end position="389"/>
    </location>
</feature>
<dbReference type="SUPFAM" id="SSF55874">
    <property type="entry name" value="ATPase domain of HSP90 chaperone/DNA topoisomerase II/histidine kinase"/>
    <property type="match status" value="1"/>
</dbReference>
<dbReference type="InterPro" id="IPR035965">
    <property type="entry name" value="PAS-like_dom_sf"/>
</dbReference>
<dbReference type="PROSITE" id="PS50113">
    <property type="entry name" value="PAC"/>
    <property type="match status" value="1"/>
</dbReference>
<dbReference type="InterPro" id="IPR005467">
    <property type="entry name" value="His_kinase_dom"/>
</dbReference>
<dbReference type="SMART" id="SM00388">
    <property type="entry name" value="HisKA"/>
    <property type="match status" value="1"/>
</dbReference>
<dbReference type="Gene3D" id="3.40.50.2300">
    <property type="match status" value="1"/>
</dbReference>
<keyword evidence="10" id="KW-0418">Kinase</keyword>
<dbReference type="NCBIfam" id="NF010076">
    <property type="entry name" value="PRK13557.1"/>
    <property type="match status" value="1"/>
</dbReference>
<evidence type="ECO:0000259" key="7">
    <source>
        <dbReference type="PROSITE" id="PS50110"/>
    </source>
</evidence>
<dbReference type="Pfam" id="PF13426">
    <property type="entry name" value="PAS_9"/>
    <property type="match status" value="1"/>
</dbReference>
<comment type="catalytic activity">
    <reaction evidence="1">
        <text>ATP + protein L-histidine = ADP + protein N-phospho-L-histidine.</text>
        <dbReference type="EC" id="2.7.13.3"/>
    </reaction>
</comment>
<dbReference type="SUPFAM" id="SSF52172">
    <property type="entry name" value="CheY-like"/>
    <property type="match status" value="1"/>
</dbReference>
<dbReference type="InterPro" id="IPR036890">
    <property type="entry name" value="HATPase_C_sf"/>
</dbReference>
<feature type="domain" description="PAC" evidence="9">
    <location>
        <begin position="102"/>
        <end position="156"/>
    </location>
</feature>
<keyword evidence="11" id="KW-1185">Reference proteome</keyword>
<dbReference type="GO" id="GO:0004673">
    <property type="term" value="F:protein histidine kinase activity"/>
    <property type="evidence" value="ECO:0007669"/>
    <property type="project" value="UniProtKB-EC"/>
</dbReference>
<evidence type="ECO:0000259" key="9">
    <source>
        <dbReference type="PROSITE" id="PS50113"/>
    </source>
</evidence>
<dbReference type="CDD" id="cd00082">
    <property type="entry name" value="HisKA"/>
    <property type="match status" value="1"/>
</dbReference>
<dbReference type="CDD" id="cd00130">
    <property type="entry name" value="PAS"/>
    <property type="match status" value="1"/>
</dbReference>
<keyword evidence="10" id="KW-0808">Transferase</keyword>
<dbReference type="Gene3D" id="1.10.287.130">
    <property type="match status" value="1"/>
</dbReference>
<dbReference type="Gene3D" id="3.30.565.10">
    <property type="entry name" value="Histidine kinase-like ATPase, C-terminal domain"/>
    <property type="match status" value="1"/>
</dbReference>
<dbReference type="SUPFAM" id="SSF47384">
    <property type="entry name" value="Homodimeric domain of signal transducing histidine kinase"/>
    <property type="match status" value="1"/>
</dbReference>
<evidence type="ECO:0000256" key="1">
    <source>
        <dbReference type="ARBA" id="ARBA00000085"/>
    </source>
</evidence>
<dbReference type="InterPro" id="IPR000700">
    <property type="entry name" value="PAS-assoc_C"/>
</dbReference>
<keyword evidence="3 4" id="KW-0597">Phosphoprotein</keyword>
<dbReference type="InterPro" id="IPR001610">
    <property type="entry name" value="PAC"/>
</dbReference>
<evidence type="ECO:0000259" key="6">
    <source>
        <dbReference type="PROSITE" id="PS50109"/>
    </source>
</evidence>
<evidence type="ECO:0000256" key="3">
    <source>
        <dbReference type="ARBA" id="ARBA00022553"/>
    </source>
</evidence>
<feature type="region of interest" description="Disordered" evidence="5">
    <location>
        <begin position="1"/>
        <end position="23"/>
    </location>
</feature>
<dbReference type="InterPro" id="IPR003594">
    <property type="entry name" value="HATPase_dom"/>
</dbReference>
<dbReference type="SMART" id="SM00448">
    <property type="entry name" value="REC"/>
    <property type="match status" value="1"/>
</dbReference>
<dbReference type="Pfam" id="PF00512">
    <property type="entry name" value="HisKA"/>
    <property type="match status" value="1"/>
</dbReference>
<accession>A0ABV1QIH8</accession>
<evidence type="ECO:0000313" key="10">
    <source>
        <dbReference type="EMBL" id="MER2249167.1"/>
    </source>
</evidence>
<dbReference type="RefSeq" id="WP_350392473.1">
    <property type="nucleotide sequence ID" value="NZ_JBELQE010000030.1"/>
</dbReference>
<dbReference type="SUPFAM" id="SSF55785">
    <property type="entry name" value="PYP-like sensor domain (PAS domain)"/>
    <property type="match status" value="1"/>
</dbReference>